<dbReference type="AlphaFoldDB" id="A0A6A6HJI3"/>
<dbReference type="CDD" id="cd02440">
    <property type="entry name" value="AdoMet_MTases"/>
    <property type="match status" value="1"/>
</dbReference>
<dbReference type="InterPro" id="IPR025714">
    <property type="entry name" value="Methyltranfer_dom"/>
</dbReference>
<dbReference type="OrthoDB" id="6329284at2759"/>
<dbReference type="Gene3D" id="3.40.50.150">
    <property type="entry name" value="Vaccinia Virus protein VP39"/>
    <property type="match status" value="1"/>
</dbReference>
<accession>A0A6A6HJI3</accession>
<name>A0A6A6HJI3_VIRVR</name>
<dbReference type="PANTHER" id="PTHR43861:SF1">
    <property type="entry name" value="TRANS-ACONITATE 2-METHYLTRANSFERASE"/>
    <property type="match status" value="1"/>
</dbReference>
<dbReference type="PANTHER" id="PTHR43861">
    <property type="entry name" value="TRANS-ACONITATE 2-METHYLTRANSFERASE-RELATED"/>
    <property type="match status" value="1"/>
</dbReference>
<organism evidence="2 3">
    <name type="scientific">Viridothelium virens</name>
    <name type="common">Speckled blister lichen</name>
    <name type="synonym">Trypethelium virens</name>
    <dbReference type="NCBI Taxonomy" id="1048519"/>
    <lineage>
        <taxon>Eukaryota</taxon>
        <taxon>Fungi</taxon>
        <taxon>Dikarya</taxon>
        <taxon>Ascomycota</taxon>
        <taxon>Pezizomycotina</taxon>
        <taxon>Dothideomycetes</taxon>
        <taxon>Dothideomycetes incertae sedis</taxon>
        <taxon>Trypetheliales</taxon>
        <taxon>Trypetheliaceae</taxon>
        <taxon>Viridothelium</taxon>
    </lineage>
</organism>
<dbReference type="EMBL" id="ML991779">
    <property type="protein sequence ID" value="KAF2237683.1"/>
    <property type="molecule type" value="Genomic_DNA"/>
</dbReference>
<sequence>MATEETQAESAQRLYDQRGSNYDDSHHPSFVAKFVKFANFQPGQRVLDLACGTGLVTFLASSAVGSDGEVIGVDISSGMLAQARVRKDQEPDKFSNVRLYQHDITRIEEIPDIQQTSFDFVTCASALVLLKDPLAAVKSWAKYLKPGGKFVTDVIDPHNFIDGMVIERVGRRMGLPVPYNRDWVKGEESLPGLIREAGLEVDKYTSMPAIGTGTKYFDLSDADNVFVSKVITSEAAKHLATADVRDQARRIFKEEWLKVADDNDKIKDIDCTYVVMGRKP</sequence>
<evidence type="ECO:0000313" key="3">
    <source>
        <dbReference type="Proteomes" id="UP000800092"/>
    </source>
</evidence>
<reference evidence="2" key="1">
    <citation type="journal article" date="2020" name="Stud. Mycol.">
        <title>101 Dothideomycetes genomes: a test case for predicting lifestyles and emergence of pathogens.</title>
        <authorList>
            <person name="Haridas S."/>
            <person name="Albert R."/>
            <person name="Binder M."/>
            <person name="Bloem J."/>
            <person name="Labutti K."/>
            <person name="Salamov A."/>
            <person name="Andreopoulos B."/>
            <person name="Baker S."/>
            <person name="Barry K."/>
            <person name="Bills G."/>
            <person name="Bluhm B."/>
            <person name="Cannon C."/>
            <person name="Castanera R."/>
            <person name="Culley D."/>
            <person name="Daum C."/>
            <person name="Ezra D."/>
            <person name="Gonzalez J."/>
            <person name="Henrissat B."/>
            <person name="Kuo A."/>
            <person name="Liang C."/>
            <person name="Lipzen A."/>
            <person name="Lutzoni F."/>
            <person name="Magnuson J."/>
            <person name="Mondo S."/>
            <person name="Nolan M."/>
            <person name="Ohm R."/>
            <person name="Pangilinan J."/>
            <person name="Park H.-J."/>
            <person name="Ramirez L."/>
            <person name="Alfaro M."/>
            <person name="Sun H."/>
            <person name="Tritt A."/>
            <person name="Yoshinaga Y."/>
            <person name="Zwiers L.-H."/>
            <person name="Turgeon B."/>
            <person name="Goodwin S."/>
            <person name="Spatafora J."/>
            <person name="Crous P."/>
            <person name="Grigoriev I."/>
        </authorList>
    </citation>
    <scope>NUCLEOTIDE SEQUENCE</scope>
    <source>
        <strain evidence="2">Tuck. ex Michener</strain>
    </source>
</reference>
<keyword evidence="2" id="KW-0808">Transferase</keyword>
<dbReference type="Pfam" id="PF13847">
    <property type="entry name" value="Methyltransf_31"/>
    <property type="match status" value="1"/>
</dbReference>
<proteinExistence type="predicted"/>
<dbReference type="GO" id="GO:0032259">
    <property type="term" value="P:methylation"/>
    <property type="evidence" value="ECO:0007669"/>
    <property type="project" value="UniProtKB-KW"/>
</dbReference>
<keyword evidence="2" id="KW-0489">Methyltransferase</keyword>
<feature type="domain" description="Methyltransferase" evidence="1">
    <location>
        <begin position="42"/>
        <end position="156"/>
    </location>
</feature>
<dbReference type="GO" id="GO:0008168">
    <property type="term" value="F:methyltransferase activity"/>
    <property type="evidence" value="ECO:0007669"/>
    <property type="project" value="UniProtKB-KW"/>
</dbReference>
<evidence type="ECO:0000313" key="2">
    <source>
        <dbReference type="EMBL" id="KAF2237683.1"/>
    </source>
</evidence>
<evidence type="ECO:0000259" key="1">
    <source>
        <dbReference type="Pfam" id="PF13847"/>
    </source>
</evidence>
<protein>
    <submittedName>
        <fullName evidence="2">S-adenosyl-L-methionine-dependent methyltransferase</fullName>
    </submittedName>
</protein>
<gene>
    <name evidence="2" type="ORF">EV356DRAFT_383216</name>
</gene>
<dbReference type="SUPFAM" id="SSF53335">
    <property type="entry name" value="S-adenosyl-L-methionine-dependent methyltransferases"/>
    <property type="match status" value="1"/>
</dbReference>
<dbReference type="InterPro" id="IPR029063">
    <property type="entry name" value="SAM-dependent_MTases_sf"/>
</dbReference>
<dbReference type="Proteomes" id="UP000800092">
    <property type="component" value="Unassembled WGS sequence"/>
</dbReference>
<keyword evidence="3" id="KW-1185">Reference proteome</keyword>